<sequence>MGLQWCDLQVVVLVGLHCSLACACGPAVGPFGLDCETERGIIDLQSLQISYESYSRGMDERYGDDSQRPELDPDIWVAASGAPKKGHVYDFGHSLGTARVISSCSSSISHTTSLFTTPVAPGGILVPP</sequence>
<evidence type="ECO:0000313" key="3">
    <source>
        <dbReference type="Proteomes" id="UP000652761"/>
    </source>
</evidence>
<keyword evidence="1" id="KW-0732">Signal</keyword>
<comment type="caution">
    <text evidence="2">The sequence shown here is derived from an EMBL/GenBank/DDBJ whole genome shotgun (WGS) entry which is preliminary data.</text>
</comment>
<name>A0A843W784_COLES</name>
<accession>A0A843W784</accession>
<dbReference type="Proteomes" id="UP000652761">
    <property type="component" value="Unassembled WGS sequence"/>
</dbReference>
<proteinExistence type="predicted"/>
<protein>
    <submittedName>
        <fullName evidence="2">Uncharacterized protein</fullName>
    </submittedName>
</protein>
<evidence type="ECO:0000313" key="2">
    <source>
        <dbReference type="EMBL" id="MQL98999.1"/>
    </source>
</evidence>
<gene>
    <name evidence="2" type="ORF">Taro_031712</name>
</gene>
<reference evidence="2" key="1">
    <citation type="submission" date="2017-07" db="EMBL/GenBank/DDBJ databases">
        <title>Taro Niue Genome Assembly and Annotation.</title>
        <authorList>
            <person name="Atibalentja N."/>
            <person name="Keating K."/>
            <person name="Fields C.J."/>
        </authorList>
    </citation>
    <scope>NUCLEOTIDE SEQUENCE</scope>
    <source>
        <strain evidence="2">Niue_2</strain>
        <tissue evidence="2">Leaf</tissue>
    </source>
</reference>
<keyword evidence="3" id="KW-1185">Reference proteome</keyword>
<feature type="non-terminal residue" evidence="2">
    <location>
        <position position="128"/>
    </location>
</feature>
<feature type="chain" id="PRO_5032897132" evidence="1">
    <location>
        <begin position="24"/>
        <end position="128"/>
    </location>
</feature>
<feature type="signal peptide" evidence="1">
    <location>
        <begin position="1"/>
        <end position="23"/>
    </location>
</feature>
<dbReference type="OrthoDB" id="651362at2759"/>
<evidence type="ECO:0000256" key="1">
    <source>
        <dbReference type="SAM" id="SignalP"/>
    </source>
</evidence>
<dbReference type="EMBL" id="NMUH01002279">
    <property type="protein sequence ID" value="MQL98999.1"/>
    <property type="molecule type" value="Genomic_DNA"/>
</dbReference>
<dbReference type="AlphaFoldDB" id="A0A843W784"/>
<organism evidence="2 3">
    <name type="scientific">Colocasia esculenta</name>
    <name type="common">Wild taro</name>
    <name type="synonym">Arum esculentum</name>
    <dbReference type="NCBI Taxonomy" id="4460"/>
    <lineage>
        <taxon>Eukaryota</taxon>
        <taxon>Viridiplantae</taxon>
        <taxon>Streptophyta</taxon>
        <taxon>Embryophyta</taxon>
        <taxon>Tracheophyta</taxon>
        <taxon>Spermatophyta</taxon>
        <taxon>Magnoliopsida</taxon>
        <taxon>Liliopsida</taxon>
        <taxon>Araceae</taxon>
        <taxon>Aroideae</taxon>
        <taxon>Colocasieae</taxon>
        <taxon>Colocasia</taxon>
    </lineage>
</organism>